<name>A0A5C3MC73_9AGAR</name>
<proteinExistence type="predicted"/>
<protein>
    <submittedName>
        <fullName evidence="2">Uncharacterized protein</fullName>
    </submittedName>
</protein>
<dbReference type="EMBL" id="ML213592">
    <property type="protein sequence ID" value="TFK42343.1"/>
    <property type="molecule type" value="Genomic_DNA"/>
</dbReference>
<accession>A0A5C3MC73</accession>
<feature type="region of interest" description="Disordered" evidence="1">
    <location>
        <begin position="1"/>
        <end position="26"/>
    </location>
</feature>
<reference evidence="2 3" key="1">
    <citation type="journal article" date="2019" name="Nat. Ecol. Evol.">
        <title>Megaphylogeny resolves global patterns of mushroom evolution.</title>
        <authorList>
            <person name="Varga T."/>
            <person name="Krizsan K."/>
            <person name="Foldi C."/>
            <person name="Dima B."/>
            <person name="Sanchez-Garcia M."/>
            <person name="Sanchez-Ramirez S."/>
            <person name="Szollosi G.J."/>
            <person name="Szarkandi J.G."/>
            <person name="Papp V."/>
            <person name="Albert L."/>
            <person name="Andreopoulos W."/>
            <person name="Angelini C."/>
            <person name="Antonin V."/>
            <person name="Barry K.W."/>
            <person name="Bougher N.L."/>
            <person name="Buchanan P."/>
            <person name="Buyck B."/>
            <person name="Bense V."/>
            <person name="Catcheside P."/>
            <person name="Chovatia M."/>
            <person name="Cooper J."/>
            <person name="Damon W."/>
            <person name="Desjardin D."/>
            <person name="Finy P."/>
            <person name="Geml J."/>
            <person name="Haridas S."/>
            <person name="Hughes K."/>
            <person name="Justo A."/>
            <person name="Karasinski D."/>
            <person name="Kautmanova I."/>
            <person name="Kiss B."/>
            <person name="Kocsube S."/>
            <person name="Kotiranta H."/>
            <person name="LaButti K.M."/>
            <person name="Lechner B.E."/>
            <person name="Liimatainen K."/>
            <person name="Lipzen A."/>
            <person name="Lukacs Z."/>
            <person name="Mihaltcheva S."/>
            <person name="Morgado L.N."/>
            <person name="Niskanen T."/>
            <person name="Noordeloos M.E."/>
            <person name="Ohm R.A."/>
            <person name="Ortiz-Santana B."/>
            <person name="Ovrebo C."/>
            <person name="Racz N."/>
            <person name="Riley R."/>
            <person name="Savchenko A."/>
            <person name="Shiryaev A."/>
            <person name="Soop K."/>
            <person name="Spirin V."/>
            <person name="Szebenyi C."/>
            <person name="Tomsovsky M."/>
            <person name="Tulloss R.E."/>
            <person name="Uehling J."/>
            <person name="Grigoriev I.V."/>
            <person name="Vagvolgyi C."/>
            <person name="Papp T."/>
            <person name="Martin F.M."/>
            <person name="Miettinen O."/>
            <person name="Hibbett D.S."/>
            <person name="Nagy L.G."/>
        </authorList>
    </citation>
    <scope>NUCLEOTIDE SEQUENCE [LARGE SCALE GENOMIC DNA]</scope>
    <source>
        <strain evidence="2 3">CBS 166.37</strain>
    </source>
</reference>
<organism evidence="2 3">
    <name type="scientific">Crucibulum laeve</name>
    <dbReference type="NCBI Taxonomy" id="68775"/>
    <lineage>
        <taxon>Eukaryota</taxon>
        <taxon>Fungi</taxon>
        <taxon>Dikarya</taxon>
        <taxon>Basidiomycota</taxon>
        <taxon>Agaricomycotina</taxon>
        <taxon>Agaricomycetes</taxon>
        <taxon>Agaricomycetidae</taxon>
        <taxon>Agaricales</taxon>
        <taxon>Agaricineae</taxon>
        <taxon>Nidulariaceae</taxon>
        <taxon>Crucibulum</taxon>
    </lineage>
</organism>
<gene>
    <name evidence="2" type="ORF">BDQ12DRAFT_676038</name>
</gene>
<dbReference type="AlphaFoldDB" id="A0A5C3MC73"/>
<feature type="compositionally biased region" description="Acidic residues" evidence="1">
    <location>
        <begin position="1"/>
        <end position="10"/>
    </location>
</feature>
<dbReference type="Proteomes" id="UP000308652">
    <property type="component" value="Unassembled WGS sequence"/>
</dbReference>
<sequence length="213" mass="24621">MTNSCEEDVAEEHGDESVSEEEDSFFHWEEESTLFSDLMDDNPYESDDGKLGALVDSLRAPFDEQGVQLKKEIAEAFVPTVNHVKARYEELHEQVDVPFGKGLFLFNKACKDMELAALKEQDELKSAHIASQKRIDELFKQLKEEYARRDQLWIDFEQELNELVEPVLETIQETPAKIERTIANFEKQSKTLEEEAKPVLDEKKLKELLKKLG</sequence>
<dbReference type="OrthoDB" id="2678231at2759"/>
<evidence type="ECO:0000256" key="1">
    <source>
        <dbReference type="SAM" id="MobiDB-lite"/>
    </source>
</evidence>
<evidence type="ECO:0000313" key="3">
    <source>
        <dbReference type="Proteomes" id="UP000308652"/>
    </source>
</evidence>
<evidence type="ECO:0000313" key="2">
    <source>
        <dbReference type="EMBL" id="TFK42343.1"/>
    </source>
</evidence>
<keyword evidence="3" id="KW-1185">Reference proteome</keyword>